<dbReference type="Pfam" id="PF25220">
    <property type="entry name" value="Sororin_C"/>
    <property type="match status" value="1"/>
</dbReference>
<dbReference type="AlphaFoldDB" id="A0A3Q2PV91"/>
<dbReference type="PANTHER" id="PTHR31092:SF2">
    <property type="entry name" value="SORORIN"/>
    <property type="match status" value="1"/>
</dbReference>
<evidence type="ECO:0000259" key="11">
    <source>
        <dbReference type="Pfam" id="PF25220"/>
    </source>
</evidence>
<organism evidence="12 13">
    <name type="scientific">Fundulus heteroclitus</name>
    <name type="common">Killifish</name>
    <name type="synonym">Mummichog</name>
    <dbReference type="NCBI Taxonomy" id="8078"/>
    <lineage>
        <taxon>Eukaryota</taxon>
        <taxon>Metazoa</taxon>
        <taxon>Chordata</taxon>
        <taxon>Craniata</taxon>
        <taxon>Vertebrata</taxon>
        <taxon>Euteleostomi</taxon>
        <taxon>Actinopterygii</taxon>
        <taxon>Neopterygii</taxon>
        <taxon>Teleostei</taxon>
        <taxon>Neoteleostei</taxon>
        <taxon>Acanthomorphata</taxon>
        <taxon>Ovalentaria</taxon>
        <taxon>Atherinomorphae</taxon>
        <taxon>Cyprinodontiformes</taxon>
        <taxon>Fundulidae</taxon>
        <taxon>Fundulus</taxon>
    </lineage>
</organism>
<dbReference type="GO" id="GO:0007080">
    <property type="term" value="P:mitotic metaphase chromosome alignment"/>
    <property type="evidence" value="ECO:0007669"/>
    <property type="project" value="TreeGrafter"/>
</dbReference>
<evidence type="ECO:0000256" key="2">
    <source>
        <dbReference type="ARBA" id="ARBA00004286"/>
    </source>
</evidence>
<feature type="domain" description="Sororin C-terminal region" evidence="11">
    <location>
        <begin position="225"/>
        <end position="248"/>
    </location>
</feature>
<evidence type="ECO:0000256" key="3">
    <source>
        <dbReference type="ARBA" id="ARBA00022454"/>
    </source>
</evidence>
<feature type="compositionally biased region" description="Basic and acidic residues" evidence="9">
    <location>
        <begin position="120"/>
        <end position="132"/>
    </location>
</feature>
<dbReference type="GeneTree" id="ENSGT00390000010028"/>
<evidence type="ECO:0000256" key="9">
    <source>
        <dbReference type="SAM" id="MobiDB-lite"/>
    </source>
</evidence>
<keyword evidence="13" id="KW-1185">Reference proteome</keyword>
<dbReference type="InterPro" id="IPR057337">
    <property type="entry name" value="Sororin_C"/>
</dbReference>
<feature type="domain" description="Sororin-like middle region" evidence="10">
    <location>
        <begin position="99"/>
        <end position="210"/>
    </location>
</feature>
<feature type="region of interest" description="Disordered" evidence="9">
    <location>
        <begin position="1"/>
        <end position="158"/>
    </location>
</feature>
<dbReference type="Ensembl" id="ENSFHET00000026366.1">
    <property type="protein sequence ID" value="ENSFHEP00000017631.1"/>
    <property type="gene ID" value="ENSFHEG00000019385.1"/>
</dbReference>
<dbReference type="GO" id="GO:0006302">
    <property type="term" value="P:double-strand break repair"/>
    <property type="evidence" value="ECO:0007669"/>
    <property type="project" value="TreeGrafter"/>
</dbReference>
<dbReference type="GO" id="GO:0007064">
    <property type="term" value="P:mitotic sister chromatid cohesion"/>
    <property type="evidence" value="ECO:0007669"/>
    <property type="project" value="TreeGrafter"/>
</dbReference>
<reference evidence="12" key="1">
    <citation type="submission" date="2025-08" db="UniProtKB">
        <authorList>
            <consortium name="Ensembl"/>
        </authorList>
    </citation>
    <scope>IDENTIFICATION</scope>
</reference>
<name>A0A3Q2PV91_FUNHE</name>
<keyword evidence="7" id="KW-0131">Cell cycle</keyword>
<evidence type="ECO:0000256" key="5">
    <source>
        <dbReference type="ARBA" id="ARBA00022776"/>
    </source>
</evidence>
<keyword evidence="6" id="KW-0539">Nucleus</keyword>
<evidence type="ECO:0000256" key="8">
    <source>
        <dbReference type="ARBA" id="ARBA00093465"/>
    </source>
</evidence>
<keyword evidence="5" id="KW-0498">Mitosis</keyword>
<dbReference type="Proteomes" id="UP000265000">
    <property type="component" value="Unplaced"/>
</dbReference>
<comment type="similarity">
    <text evidence="8">Belongs to the sororin family.</text>
</comment>
<dbReference type="GO" id="GO:0031536">
    <property type="term" value="P:positive regulation of exit from mitosis"/>
    <property type="evidence" value="ECO:0007669"/>
    <property type="project" value="TreeGrafter"/>
</dbReference>
<evidence type="ECO:0000256" key="4">
    <source>
        <dbReference type="ARBA" id="ARBA00022618"/>
    </source>
</evidence>
<evidence type="ECO:0000256" key="6">
    <source>
        <dbReference type="ARBA" id="ARBA00023242"/>
    </source>
</evidence>
<dbReference type="PANTHER" id="PTHR31092">
    <property type="entry name" value="SORORIN"/>
    <property type="match status" value="1"/>
</dbReference>
<evidence type="ECO:0000256" key="1">
    <source>
        <dbReference type="ARBA" id="ARBA00004123"/>
    </source>
</evidence>
<dbReference type="GO" id="GO:0005694">
    <property type="term" value="C:chromosome"/>
    <property type="evidence" value="ECO:0007669"/>
    <property type="project" value="UniProtKB-SubCell"/>
</dbReference>
<dbReference type="InterPro" id="IPR057261">
    <property type="entry name" value="Sororin-like_M"/>
</dbReference>
<accession>A0A3Q2PV91</accession>
<evidence type="ECO:0000313" key="13">
    <source>
        <dbReference type="Proteomes" id="UP000265000"/>
    </source>
</evidence>
<keyword evidence="3" id="KW-0158">Chromosome</keyword>
<reference evidence="12" key="2">
    <citation type="submission" date="2025-09" db="UniProtKB">
        <authorList>
            <consortium name="Ensembl"/>
        </authorList>
    </citation>
    <scope>IDENTIFICATION</scope>
</reference>
<proteinExistence type="inferred from homology"/>
<evidence type="ECO:0000313" key="12">
    <source>
        <dbReference type="Ensembl" id="ENSFHEP00000017631.1"/>
    </source>
</evidence>
<dbReference type="STRING" id="8078.ENSFHEP00000017631"/>
<dbReference type="GO" id="GO:0005634">
    <property type="term" value="C:nucleus"/>
    <property type="evidence" value="ECO:0007669"/>
    <property type="project" value="UniProtKB-SubCell"/>
</dbReference>
<feature type="compositionally biased region" description="Low complexity" evidence="9">
    <location>
        <begin position="99"/>
        <end position="114"/>
    </location>
</feature>
<evidence type="ECO:0000259" key="10">
    <source>
        <dbReference type="Pfam" id="PF09666"/>
    </source>
</evidence>
<feature type="compositionally biased region" description="Polar residues" evidence="9">
    <location>
        <begin position="68"/>
        <end position="79"/>
    </location>
</feature>
<evidence type="ECO:0000256" key="7">
    <source>
        <dbReference type="ARBA" id="ARBA00023306"/>
    </source>
</evidence>
<comment type="subcellular location">
    <subcellularLocation>
        <location evidence="2">Chromosome</location>
    </subcellularLocation>
    <subcellularLocation>
        <location evidence="1">Nucleus</location>
    </subcellularLocation>
</comment>
<sequence>MPQNQNQNLAAEKQKQHSGRSPRFGSPGVLRGNESKMALGAKRTITVRKIVPRNTAAPSEDNKENTPRRSGNLRQTKVSSPEPDRRTPSVSSAVKRSQRASVPPASLSSSSSPDPEQPDPEQRDPEQRDPVWTRKVRRSYSRLSDSSPHSPRKRETLFGFEKLSTPEVVRNRAEHSGTSLEVSGSFVSVLEAEEGCSGPDPNIPGVVVVKEKRRKRKVLPIDTEELEVLAAQMNAEFREAEEFDLVVE</sequence>
<dbReference type="InterPro" id="IPR018605">
    <property type="entry name" value="Sororin"/>
</dbReference>
<keyword evidence="4" id="KW-0132">Cell division</keyword>
<protein>
    <submittedName>
        <fullName evidence="12">Cell division cycle associated 5</fullName>
    </submittedName>
</protein>
<dbReference type="Pfam" id="PF09666">
    <property type="entry name" value="Sororin_middle"/>
    <property type="match status" value="1"/>
</dbReference>
<dbReference type="GO" id="GO:0051301">
    <property type="term" value="P:cell division"/>
    <property type="evidence" value="ECO:0007669"/>
    <property type="project" value="UniProtKB-KW"/>
</dbReference>